<comment type="caution">
    <text evidence="1">The sequence shown here is derived from an EMBL/GenBank/DDBJ whole genome shotgun (WGS) entry which is preliminary data.</text>
</comment>
<gene>
    <name evidence="1" type="ORF">cand_012120</name>
</gene>
<reference evidence="1 2" key="1">
    <citation type="submission" date="2016-10" db="EMBL/GenBank/DDBJ databases">
        <title>Reductive evolution of mitochondrial metabolism and differential evolution of invasion-related proteins in Cryptosporidium.</title>
        <authorList>
            <person name="Liu S."/>
            <person name="Roellig D.M."/>
            <person name="Guo Y."/>
            <person name="Li N."/>
            <person name="Frace M.A."/>
            <person name="Tang K."/>
            <person name="Zhang L."/>
            <person name="Feng Y."/>
            <person name="Xiao L."/>
        </authorList>
    </citation>
    <scope>NUCLEOTIDE SEQUENCE [LARGE SCALE GENOMIC DNA]</scope>
    <source>
        <strain evidence="1">30847</strain>
    </source>
</reference>
<dbReference type="VEuPathDB" id="CryptoDB:cand_012120"/>
<evidence type="ECO:0000313" key="1">
    <source>
        <dbReference type="EMBL" id="OII72529.1"/>
    </source>
</evidence>
<sequence length="141" mass="15963">MNYSTENTSNAGPSRNSDIPFELVTLIEAIFYYVGGFLISVKGTTQNEILILKILLDENYKDDNGVTLKTIEMRLNTIQGIDPLLKIMLAKVFPKSLMYIINQESQLCLSHIEGYNKSVVYMTLDDLLDSLIEECGFIELE</sequence>
<evidence type="ECO:0000313" key="2">
    <source>
        <dbReference type="Proteomes" id="UP000186804"/>
    </source>
</evidence>
<organism evidence="1 2">
    <name type="scientific">Cryptosporidium andersoni</name>
    <dbReference type="NCBI Taxonomy" id="117008"/>
    <lineage>
        <taxon>Eukaryota</taxon>
        <taxon>Sar</taxon>
        <taxon>Alveolata</taxon>
        <taxon>Apicomplexa</taxon>
        <taxon>Conoidasida</taxon>
        <taxon>Coccidia</taxon>
        <taxon>Eucoccidiorida</taxon>
        <taxon>Eimeriorina</taxon>
        <taxon>Cryptosporidiidae</taxon>
        <taxon>Cryptosporidium</taxon>
    </lineage>
</organism>
<dbReference type="EMBL" id="LRBS01000112">
    <property type="protein sequence ID" value="OII72529.1"/>
    <property type="molecule type" value="Genomic_DNA"/>
</dbReference>
<proteinExistence type="predicted"/>
<dbReference type="OrthoDB" id="343768at2759"/>
<accession>A0A1J4ME86</accession>
<dbReference type="GeneID" id="92365397"/>
<dbReference type="AlphaFoldDB" id="A0A1J4ME86"/>
<protein>
    <submittedName>
        <fullName evidence="1">Uncharacterized protein</fullName>
    </submittedName>
</protein>
<name>A0A1J4ME86_9CRYT</name>
<keyword evidence="2" id="KW-1185">Reference proteome</keyword>
<dbReference type="RefSeq" id="XP_067066969.1">
    <property type="nucleotide sequence ID" value="XM_067211450.1"/>
</dbReference>
<dbReference type="Proteomes" id="UP000186804">
    <property type="component" value="Unassembled WGS sequence"/>
</dbReference>